<accession>A0A4R7CYH8</accession>
<organism evidence="1 2">
    <name type="scientific">Sphingobacterium paludis</name>
    <dbReference type="NCBI Taxonomy" id="1476465"/>
    <lineage>
        <taxon>Bacteria</taxon>
        <taxon>Pseudomonadati</taxon>
        <taxon>Bacteroidota</taxon>
        <taxon>Sphingobacteriia</taxon>
        <taxon>Sphingobacteriales</taxon>
        <taxon>Sphingobacteriaceae</taxon>
        <taxon>Sphingobacterium</taxon>
    </lineage>
</organism>
<comment type="caution">
    <text evidence="1">The sequence shown here is derived from an EMBL/GenBank/DDBJ whole genome shotgun (WGS) entry which is preliminary data.</text>
</comment>
<evidence type="ECO:0000313" key="1">
    <source>
        <dbReference type="EMBL" id="TDS12997.1"/>
    </source>
</evidence>
<dbReference type="AlphaFoldDB" id="A0A4R7CYH8"/>
<protein>
    <recommendedName>
        <fullName evidence="3">Lipocalin-like protein</fullName>
    </recommendedName>
</protein>
<sequence length="179" mass="20850">MLLLFLSGIYIFAHYNKFKMIRTLLLLTTIIGFISCSKNEDPKPAKDDPIIGSWELGVISKVTANRESNVLITLDHETFNNRIPVYIFKKNGVGDMQISNLNKQAFNFSYSDTTLSITYTVDTEKFIPEYQELTYVIEGDRLKISTPRFDIDEERIGQDFYYFSRKESTVTKKRSKIEW</sequence>
<dbReference type="Proteomes" id="UP000294752">
    <property type="component" value="Unassembled WGS sequence"/>
</dbReference>
<gene>
    <name evidence="1" type="ORF">B0I21_105129</name>
</gene>
<name>A0A4R7CYH8_9SPHI</name>
<reference evidence="1 2" key="1">
    <citation type="submission" date="2019-03" db="EMBL/GenBank/DDBJ databases">
        <title>Genomic Encyclopedia of Type Strains, Phase III (KMG-III): the genomes of soil and plant-associated and newly described type strains.</title>
        <authorList>
            <person name="Whitman W."/>
        </authorList>
    </citation>
    <scope>NUCLEOTIDE SEQUENCE [LARGE SCALE GENOMIC DNA]</scope>
    <source>
        <strain evidence="1 2">CGMCC 1.12801</strain>
    </source>
</reference>
<evidence type="ECO:0000313" key="2">
    <source>
        <dbReference type="Proteomes" id="UP000294752"/>
    </source>
</evidence>
<proteinExistence type="predicted"/>
<keyword evidence="2" id="KW-1185">Reference proteome</keyword>
<dbReference type="EMBL" id="SNZV01000005">
    <property type="protein sequence ID" value="TDS12997.1"/>
    <property type="molecule type" value="Genomic_DNA"/>
</dbReference>
<evidence type="ECO:0008006" key="3">
    <source>
        <dbReference type="Google" id="ProtNLM"/>
    </source>
</evidence>